<evidence type="ECO:0000313" key="4">
    <source>
        <dbReference type="WBParaSite" id="GPUH_0000180901-mRNA-1"/>
    </source>
</evidence>
<dbReference type="EMBL" id="UYRT01002365">
    <property type="protein sequence ID" value="VDK30964.1"/>
    <property type="molecule type" value="Genomic_DNA"/>
</dbReference>
<dbReference type="Proteomes" id="UP000271098">
    <property type="component" value="Unassembled WGS sequence"/>
</dbReference>
<dbReference type="OrthoDB" id="5815567at2759"/>
<proteinExistence type="predicted"/>
<sequence length="97" mass="11875">MECGEIWVKQKNDLDESSGEHLIVVNGRNNRRHRRRQLLKQYWEECGFVRWLKRKFATNDRAKRADYLSRLIFPAMFLIFNCAYWLRYSQYQVSKPT</sequence>
<dbReference type="InterPro" id="IPR036719">
    <property type="entry name" value="Neuro-gated_channel_TM_sf"/>
</dbReference>
<name>A0A183CZB4_9BILA</name>
<accession>A0A183CZB4</accession>
<keyword evidence="1" id="KW-1133">Transmembrane helix</keyword>
<dbReference type="WBParaSite" id="GPUH_0000180901-mRNA-1">
    <property type="protein sequence ID" value="GPUH_0000180901-mRNA-1"/>
    <property type="gene ID" value="GPUH_0000180901"/>
</dbReference>
<gene>
    <name evidence="2" type="ORF">GPUH_LOCUS1806</name>
</gene>
<dbReference type="SUPFAM" id="SSF90112">
    <property type="entry name" value="Neurotransmitter-gated ion-channel transmembrane pore"/>
    <property type="match status" value="1"/>
</dbReference>
<reference evidence="2 3" key="2">
    <citation type="submission" date="2018-11" db="EMBL/GenBank/DDBJ databases">
        <authorList>
            <consortium name="Pathogen Informatics"/>
        </authorList>
    </citation>
    <scope>NUCLEOTIDE SEQUENCE [LARGE SCALE GENOMIC DNA]</scope>
</reference>
<evidence type="ECO:0000313" key="3">
    <source>
        <dbReference type="Proteomes" id="UP000271098"/>
    </source>
</evidence>
<dbReference type="GO" id="GO:0016020">
    <property type="term" value="C:membrane"/>
    <property type="evidence" value="ECO:0007669"/>
    <property type="project" value="InterPro"/>
</dbReference>
<dbReference type="GO" id="GO:0006811">
    <property type="term" value="P:monoatomic ion transport"/>
    <property type="evidence" value="ECO:0007669"/>
    <property type="project" value="InterPro"/>
</dbReference>
<evidence type="ECO:0000256" key="1">
    <source>
        <dbReference type="SAM" id="Phobius"/>
    </source>
</evidence>
<keyword evidence="3" id="KW-1185">Reference proteome</keyword>
<dbReference type="InterPro" id="IPR038050">
    <property type="entry name" value="Neuro_actylchol_rec"/>
</dbReference>
<keyword evidence="1" id="KW-0472">Membrane</keyword>
<reference evidence="4" key="1">
    <citation type="submission" date="2016-06" db="UniProtKB">
        <authorList>
            <consortium name="WormBaseParasite"/>
        </authorList>
    </citation>
    <scope>IDENTIFICATION</scope>
</reference>
<evidence type="ECO:0000313" key="2">
    <source>
        <dbReference type="EMBL" id="VDK30964.1"/>
    </source>
</evidence>
<dbReference type="Gene3D" id="1.20.58.390">
    <property type="entry name" value="Neurotransmitter-gated ion-channel transmembrane domain"/>
    <property type="match status" value="1"/>
</dbReference>
<feature type="transmembrane region" description="Helical" evidence="1">
    <location>
        <begin position="67"/>
        <end position="86"/>
    </location>
</feature>
<protein>
    <submittedName>
        <fullName evidence="4">Transposase</fullName>
    </submittedName>
</protein>
<dbReference type="AlphaFoldDB" id="A0A183CZB4"/>
<keyword evidence="1" id="KW-0812">Transmembrane</keyword>
<organism evidence="4">
    <name type="scientific">Gongylonema pulchrum</name>
    <dbReference type="NCBI Taxonomy" id="637853"/>
    <lineage>
        <taxon>Eukaryota</taxon>
        <taxon>Metazoa</taxon>
        <taxon>Ecdysozoa</taxon>
        <taxon>Nematoda</taxon>
        <taxon>Chromadorea</taxon>
        <taxon>Rhabditida</taxon>
        <taxon>Spirurina</taxon>
        <taxon>Spiruromorpha</taxon>
        <taxon>Spiruroidea</taxon>
        <taxon>Gongylonematidae</taxon>
        <taxon>Gongylonema</taxon>
    </lineage>
</organism>